<dbReference type="EMBL" id="JACHFL010000001">
    <property type="protein sequence ID" value="MBB5361454.1"/>
    <property type="molecule type" value="Genomic_DNA"/>
</dbReference>
<organism evidence="2 3">
    <name type="scientific">Deinococcus humi</name>
    <dbReference type="NCBI Taxonomy" id="662880"/>
    <lineage>
        <taxon>Bacteria</taxon>
        <taxon>Thermotogati</taxon>
        <taxon>Deinococcota</taxon>
        <taxon>Deinococci</taxon>
        <taxon>Deinococcales</taxon>
        <taxon>Deinococcaceae</taxon>
        <taxon>Deinococcus</taxon>
    </lineage>
</organism>
<name>A0A7W8NBT3_9DEIO</name>
<feature type="compositionally biased region" description="Basic and acidic residues" evidence="1">
    <location>
        <begin position="135"/>
        <end position="152"/>
    </location>
</feature>
<gene>
    <name evidence="2" type="ORF">HNQ08_000525</name>
</gene>
<sequence>MGSIQSVIEDVKDTVQDSAQRLEGRAALSAGKAMVREQAKMAAMLMEQQKELKEVSLELKKLRKQRKSGGGFPWTLLLLAGGAYALYRSNAGVRDQVDALLGKVDPGIKGNLSRAVDAVKDAASDVVDGNSPSDAVKRAGGELQRAGEKAVDGVKTAATEAKQDAQAKAQDLGNDAQAARKQN</sequence>
<reference evidence="2 3" key="1">
    <citation type="submission" date="2020-08" db="EMBL/GenBank/DDBJ databases">
        <title>Genomic Encyclopedia of Type Strains, Phase IV (KMG-IV): sequencing the most valuable type-strain genomes for metagenomic binning, comparative biology and taxonomic classification.</title>
        <authorList>
            <person name="Goeker M."/>
        </authorList>
    </citation>
    <scope>NUCLEOTIDE SEQUENCE [LARGE SCALE GENOMIC DNA]</scope>
    <source>
        <strain evidence="2 3">DSM 27939</strain>
    </source>
</reference>
<protein>
    <submittedName>
        <fullName evidence="2">Uncharacterized protein YjbJ (UPF0337 family)</fullName>
    </submittedName>
</protein>
<proteinExistence type="predicted"/>
<comment type="caution">
    <text evidence="2">The sequence shown here is derived from an EMBL/GenBank/DDBJ whole genome shotgun (WGS) entry which is preliminary data.</text>
</comment>
<feature type="compositionally biased region" description="Low complexity" evidence="1">
    <location>
        <begin position="155"/>
        <end position="171"/>
    </location>
</feature>
<evidence type="ECO:0000313" key="2">
    <source>
        <dbReference type="EMBL" id="MBB5361454.1"/>
    </source>
</evidence>
<keyword evidence="3" id="KW-1185">Reference proteome</keyword>
<dbReference type="Proteomes" id="UP000552709">
    <property type="component" value="Unassembled WGS sequence"/>
</dbReference>
<dbReference type="RefSeq" id="WP_184127526.1">
    <property type="nucleotide sequence ID" value="NZ_JACHFL010000001.1"/>
</dbReference>
<evidence type="ECO:0000313" key="3">
    <source>
        <dbReference type="Proteomes" id="UP000552709"/>
    </source>
</evidence>
<evidence type="ECO:0000256" key="1">
    <source>
        <dbReference type="SAM" id="MobiDB-lite"/>
    </source>
</evidence>
<accession>A0A7W8NBT3</accession>
<feature type="region of interest" description="Disordered" evidence="1">
    <location>
        <begin position="125"/>
        <end position="183"/>
    </location>
</feature>
<dbReference type="AlphaFoldDB" id="A0A7W8NBT3"/>